<comment type="function">
    <text evidence="8 9">Essential core component of the TIM22 complex, a complex that mediates the import and insertion of multi-pass transmembrane proteins into the mitochondrial inner membrane. In the TIM22 complex, it constitutes the voltage-activated and signal-gated channel. Forms a twin-pore translocase that uses the membrane potential as external driving force in 2 voltage-dependent steps.</text>
</comment>
<feature type="transmembrane region" description="Helical" evidence="9">
    <location>
        <begin position="170"/>
        <end position="189"/>
    </location>
</feature>
<gene>
    <name evidence="10" type="ORF">KP79_PYT16468</name>
</gene>
<evidence type="ECO:0000313" key="10">
    <source>
        <dbReference type="EMBL" id="OWF42290.1"/>
    </source>
</evidence>
<keyword evidence="4 9" id="KW-0999">Mitochondrion inner membrane</keyword>
<dbReference type="GO" id="GO:0008320">
    <property type="term" value="F:protein transmembrane transporter activity"/>
    <property type="evidence" value="ECO:0007669"/>
    <property type="project" value="UniProtKB-UniRule"/>
</dbReference>
<evidence type="ECO:0000256" key="7">
    <source>
        <dbReference type="ARBA" id="ARBA00023136"/>
    </source>
</evidence>
<evidence type="ECO:0000256" key="5">
    <source>
        <dbReference type="ARBA" id="ARBA00022989"/>
    </source>
</evidence>
<keyword evidence="6 9" id="KW-0496">Mitochondrion</keyword>
<evidence type="ECO:0000256" key="1">
    <source>
        <dbReference type="ARBA" id="ARBA00004448"/>
    </source>
</evidence>
<evidence type="ECO:0000256" key="3">
    <source>
        <dbReference type="ARBA" id="ARBA00022692"/>
    </source>
</evidence>
<dbReference type="EMBL" id="NEDP02005302">
    <property type="protein sequence ID" value="OWF42290.1"/>
    <property type="molecule type" value="Genomic_DNA"/>
</dbReference>
<keyword evidence="7 9" id="KW-0472">Membrane</keyword>
<accession>A0A210Q0L6</accession>
<keyword evidence="3 9" id="KW-0812">Transmembrane</keyword>
<dbReference type="GO" id="GO:0042721">
    <property type="term" value="C:TIM22 mitochondrial import inner membrane insertion complex"/>
    <property type="evidence" value="ECO:0007669"/>
    <property type="project" value="UniProtKB-UniRule"/>
</dbReference>
<organism evidence="10 11">
    <name type="scientific">Mizuhopecten yessoensis</name>
    <name type="common">Japanese scallop</name>
    <name type="synonym">Patinopecten yessoensis</name>
    <dbReference type="NCBI Taxonomy" id="6573"/>
    <lineage>
        <taxon>Eukaryota</taxon>
        <taxon>Metazoa</taxon>
        <taxon>Spiralia</taxon>
        <taxon>Lophotrochozoa</taxon>
        <taxon>Mollusca</taxon>
        <taxon>Bivalvia</taxon>
        <taxon>Autobranchia</taxon>
        <taxon>Pteriomorphia</taxon>
        <taxon>Pectinida</taxon>
        <taxon>Pectinoidea</taxon>
        <taxon>Pectinidae</taxon>
        <taxon>Mizuhopecten</taxon>
    </lineage>
</organism>
<keyword evidence="5 9" id="KW-1133">Transmembrane helix</keyword>
<dbReference type="AlphaFoldDB" id="A0A210Q0L6"/>
<keyword evidence="9" id="KW-0813">Transport</keyword>
<dbReference type="GO" id="GO:0045039">
    <property type="term" value="P:protein insertion into mitochondrial inner membrane"/>
    <property type="evidence" value="ECO:0007669"/>
    <property type="project" value="UniProtKB-UniRule"/>
</dbReference>
<dbReference type="GO" id="GO:0030943">
    <property type="term" value="F:mitochondrion targeting sequence binding"/>
    <property type="evidence" value="ECO:0007669"/>
    <property type="project" value="TreeGrafter"/>
</dbReference>
<comment type="caution">
    <text evidence="10">The sequence shown here is derived from an EMBL/GenBank/DDBJ whole genome shotgun (WGS) entry which is preliminary data.</text>
</comment>
<keyword evidence="9" id="KW-0653">Protein transport</keyword>
<protein>
    <recommendedName>
        <fullName evidence="9">Mitochondrial import inner membrane translocase subunit TIM22</fullName>
    </recommendedName>
</protein>
<dbReference type="STRING" id="6573.A0A210Q0L6"/>
<dbReference type="Proteomes" id="UP000242188">
    <property type="component" value="Unassembled WGS sequence"/>
</dbReference>
<comment type="subunit">
    <text evidence="9">Component of the TIM22 complex.</text>
</comment>
<sequence>MAAPTKPHGPSKDGALTDLSLINFTNVVDEVLGEKNGNRKYQAPIIIGGIPRLPMHKQEVRISKFFESCSFKFCASGVMGFALGGVFGLFTSAIDPMSTMSTETPTTKMVLKEMKARSLSYGKNFAIIGAMFATTECVIESYRGKTELINGTLSGGIVGGVLGIRAGLKAGVIGSLGFAAFSTAIDYYMRHM</sequence>
<evidence type="ECO:0000256" key="2">
    <source>
        <dbReference type="ARBA" id="ARBA00008444"/>
    </source>
</evidence>
<keyword evidence="11" id="KW-1185">Reference proteome</keyword>
<keyword evidence="9" id="KW-0811">Translocation</keyword>
<evidence type="ECO:0000256" key="9">
    <source>
        <dbReference type="RuleBase" id="RU367038"/>
    </source>
</evidence>
<reference evidence="10 11" key="1">
    <citation type="journal article" date="2017" name="Nat. Ecol. Evol.">
        <title>Scallop genome provides insights into evolution of bilaterian karyotype and development.</title>
        <authorList>
            <person name="Wang S."/>
            <person name="Zhang J."/>
            <person name="Jiao W."/>
            <person name="Li J."/>
            <person name="Xun X."/>
            <person name="Sun Y."/>
            <person name="Guo X."/>
            <person name="Huan P."/>
            <person name="Dong B."/>
            <person name="Zhang L."/>
            <person name="Hu X."/>
            <person name="Sun X."/>
            <person name="Wang J."/>
            <person name="Zhao C."/>
            <person name="Wang Y."/>
            <person name="Wang D."/>
            <person name="Huang X."/>
            <person name="Wang R."/>
            <person name="Lv J."/>
            <person name="Li Y."/>
            <person name="Zhang Z."/>
            <person name="Liu B."/>
            <person name="Lu W."/>
            <person name="Hui Y."/>
            <person name="Liang J."/>
            <person name="Zhou Z."/>
            <person name="Hou R."/>
            <person name="Li X."/>
            <person name="Liu Y."/>
            <person name="Li H."/>
            <person name="Ning X."/>
            <person name="Lin Y."/>
            <person name="Zhao L."/>
            <person name="Xing Q."/>
            <person name="Dou J."/>
            <person name="Li Y."/>
            <person name="Mao J."/>
            <person name="Guo H."/>
            <person name="Dou H."/>
            <person name="Li T."/>
            <person name="Mu C."/>
            <person name="Jiang W."/>
            <person name="Fu Q."/>
            <person name="Fu X."/>
            <person name="Miao Y."/>
            <person name="Liu J."/>
            <person name="Yu Q."/>
            <person name="Li R."/>
            <person name="Liao H."/>
            <person name="Li X."/>
            <person name="Kong Y."/>
            <person name="Jiang Z."/>
            <person name="Chourrout D."/>
            <person name="Li R."/>
            <person name="Bao Z."/>
        </authorList>
    </citation>
    <scope>NUCLEOTIDE SEQUENCE [LARGE SCALE GENOMIC DNA]</scope>
    <source>
        <strain evidence="10 11">PY_sf001</strain>
    </source>
</reference>
<proteinExistence type="inferred from homology"/>
<dbReference type="OrthoDB" id="75343at2759"/>
<dbReference type="InterPro" id="IPR039175">
    <property type="entry name" value="TIM22"/>
</dbReference>
<evidence type="ECO:0000256" key="8">
    <source>
        <dbReference type="ARBA" id="ARBA00024713"/>
    </source>
</evidence>
<dbReference type="Pfam" id="PF02466">
    <property type="entry name" value="Tim17"/>
    <property type="match status" value="1"/>
</dbReference>
<comment type="similarity">
    <text evidence="2 9">Belongs to the Tim17/Tim22/Tim23 family.</text>
</comment>
<evidence type="ECO:0000256" key="6">
    <source>
        <dbReference type="ARBA" id="ARBA00023128"/>
    </source>
</evidence>
<evidence type="ECO:0000256" key="4">
    <source>
        <dbReference type="ARBA" id="ARBA00022792"/>
    </source>
</evidence>
<evidence type="ECO:0000313" key="11">
    <source>
        <dbReference type="Proteomes" id="UP000242188"/>
    </source>
</evidence>
<dbReference type="PANTHER" id="PTHR14110">
    <property type="entry name" value="MITOCHONDRIAL IMPORT INNER MEMBRANE TRANSLOCASE SUBUNIT TIM22"/>
    <property type="match status" value="1"/>
</dbReference>
<comment type="subcellular location">
    <subcellularLocation>
        <location evidence="1 9">Mitochondrion inner membrane</location>
        <topology evidence="1 9">Multi-pass membrane protein</topology>
    </subcellularLocation>
</comment>
<feature type="transmembrane region" description="Helical" evidence="9">
    <location>
        <begin position="73"/>
        <end position="94"/>
    </location>
</feature>
<dbReference type="PANTHER" id="PTHR14110:SF0">
    <property type="entry name" value="MITOCHONDRIAL IMPORT INNER MEMBRANE TRANSLOCASE SUBUNIT TIM22"/>
    <property type="match status" value="1"/>
</dbReference>
<name>A0A210Q0L6_MIZYE</name>